<dbReference type="PRINTS" id="PR00111">
    <property type="entry name" value="ABHYDROLASE"/>
</dbReference>
<protein>
    <submittedName>
        <fullName evidence="2">Alpha/beta hydrolase</fullName>
    </submittedName>
</protein>
<name>A0A2A6RG38_9CHLR</name>
<evidence type="ECO:0000313" key="2">
    <source>
        <dbReference type="EMBL" id="PDW01849.1"/>
    </source>
</evidence>
<dbReference type="PANTHER" id="PTHR46438">
    <property type="entry name" value="ALPHA/BETA-HYDROLASES SUPERFAMILY PROTEIN"/>
    <property type="match status" value="1"/>
</dbReference>
<dbReference type="GO" id="GO:0016787">
    <property type="term" value="F:hydrolase activity"/>
    <property type="evidence" value="ECO:0007669"/>
    <property type="project" value="UniProtKB-KW"/>
</dbReference>
<organism evidence="2 3">
    <name type="scientific">Candidatus Viridilinea mediisalina</name>
    <dbReference type="NCBI Taxonomy" id="2024553"/>
    <lineage>
        <taxon>Bacteria</taxon>
        <taxon>Bacillati</taxon>
        <taxon>Chloroflexota</taxon>
        <taxon>Chloroflexia</taxon>
        <taxon>Chloroflexales</taxon>
        <taxon>Chloroflexineae</taxon>
        <taxon>Oscillochloridaceae</taxon>
        <taxon>Candidatus Viridilinea</taxon>
    </lineage>
</organism>
<dbReference type="Pfam" id="PF12697">
    <property type="entry name" value="Abhydrolase_6"/>
    <property type="match status" value="1"/>
</dbReference>
<accession>A0A2A6RG38</accession>
<dbReference type="RefSeq" id="WP_097645312.1">
    <property type="nucleotide sequence ID" value="NZ_NQWI01000104.1"/>
</dbReference>
<dbReference type="Proteomes" id="UP000220527">
    <property type="component" value="Unassembled WGS sequence"/>
</dbReference>
<dbReference type="EMBL" id="NQWI01000104">
    <property type="protein sequence ID" value="PDW01849.1"/>
    <property type="molecule type" value="Genomic_DNA"/>
</dbReference>
<comment type="caution">
    <text evidence="2">The sequence shown here is derived from an EMBL/GenBank/DDBJ whole genome shotgun (WGS) entry which is preliminary data.</text>
</comment>
<dbReference type="AlphaFoldDB" id="A0A2A6RG38"/>
<dbReference type="InterPro" id="IPR000073">
    <property type="entry name" value="AB_hydrolase_1"/>
</dbReference>
<dbReference type="PANTHER" id="PTHR46438:SF11">
    <property type="entry name" value="LIPASE-RELATED"/>
    <property type="match status" value="1"/>
</dbReference>
<reference evidence="3" key="1">
    <citation type="submission" date="2017-08" db="EMBL/GenBank/DDBJ databases">
        <authorList>
            <person name="Grouzdev D.S."/>
            <person name="Gaisin V.A."/>
            <person name="Rysina M.S."/>
            <person name="Gorlenko V.M."/>
        </authorList>
    </citation>
    <scope>NUCLEOTIDE SEQUENCE [LARGE SCALE GENOMIC DNA]</scope>
    <source>
        <strain evidence="3">Kir15-3F</strain>
    </source>
</reference>
<dbReference type="InterPro" id="IPR029058">
    <property type="entry name" value="AB_hydrolase_fold"/>
</dbReference>
<feature type="domain" description="AB hydrolase-1" evidence="1">
    <location>
        <begin position="43"/>
        <end position="285"/>
    </location>
</feature>
<evidence type="ECO:0000313" key="3">
    <source>
        <dbReference type="Proteomes" id="UP000220527"/>
    </source>
</evidence>
<keyword evidence="2" id="KW-0378">Hydrolase</keyword>
<sequence>MTKTTTTGATRSELRYRVNQNYVTGSYGPMRYWASEPRHGTPLVFVHGYGALIEHWRPIMRRVAREHTFFALDLYGFGYSARPAGLSSRERWAAQVATFINKIVGGPAVVIGHSMGGVVVSELARSRPELVRGLVLVNSSGMQLYERPMSPADRVLLNLIGTPLVGEAVANVIATEWGVRQALLSAYHHKERVTPELVETFAGPLERFGSQSYLNTTRNAENLVIKLEPGEYEGPALLMWGSEDRSLPPTDANAIKRRALPQAEIKLLPDCGHCPFDEIPDLFADTLLRWVNGLGEHEKSTNTAV</sequence>
<evidence type="ECO:0000259" key="1">
    <source>
        <dbReference type="Pfam" id="PF12697"/>
    </source>
</evidence>
<keyword evidence="3" id="KW-1185">Reference proteome</keyword>
<dbReference type="OrthoDB" id="9773293at2"/>
<gene>
    <name evidence="2" type="ORF">CJ255_17070</name>
</gene>
<dbReference type="Gene3D" id="3.40.50.1820">
    <property type="entry name" value="alpha/beta hydrolase"/>
    <property type="match status" value="1"/>
</dbReference>
<dbReference type="SUPFAM" id="SSF53474">
    <property type="entry name" value="alpha/beta-Hydrolases"/>
    <property type="match status" value="1"/>
</dbReference>
<proteinExistence type="predicted"/>